<protein>
    <submittedName>
        <fullName evidence="1">Uncharacterized protein</fullName>
    </submittedName>
</protein>
<sequence length="73" mass="8355">MPVVIGIKEYRLSSGAPTKRKIAAKKIQLVIVEKKTKSKILFVYFPRMYLSTKLDEAQNSGARSDRKIQFIII</sequence>
<comment type="caution">
    <text evidence="1">The sequence shown here is derived from an EMBL/GenBank/DDBJ whole genome shotgun (WGS) entry which is preliminary data.</text>
</comment>
<organism evidence="1 2">
    <name type="scientific">Candidatus Wildermuthbacteria bacterium RIFCSPHIGHO2_02_FULL_45_25</name>
    <dbReference type="NCBI Taxonomy" id="1802450"/>
    <lineage>
        <taxon>Bacteria</taxon>
        <taxon>Candidatus Wildermuthiibacteriota</taxon>
    </lineage>
</organism>
<proteinExistence type="predicted"/>
<name>A0A1G2R3P7_9BACT</name>
<evidence type="ECO:0000313" key="2">
    <source>
        <dbReference type="Proteomes" id="UP000178092"/>
    </source>
</evidence>
<accession>A0A1G2R3P7</accession>
<gene>
    <name evidence="1" type="ORF">A3C04_03520</name>
</gene>
<dbReference type="AlphaFoldDB" id="A0A1G2R3P7"/>
<dbReference type="Proteomes" id="UP000178092">
    <property type="component" value="Unassembled WGS sequence"/>
</dbReference>
<dbReference type="EMBL" id="MHTV01000011">
    <property type="protein sequence ID" value="OHA67423.1"/>
    <property type="molecule type" value="Genomic_DNA"/>
</dbReference>
<evidence type="ECO:0000313" key="1">
    <source>
        <dbReference type="EMBL" id="OHA67423.1"/>
    </source>
</evidence>
<reference evidence="1 2" key="1">
    <citation type="journal article" date="2016" name="Nat. Commun.">
        <title>Thousands of microbial genomes shed light on interconnected biogeochemical processes in an aquifer system.</title>
        <authorList>
            <person name="Anantharaman K."/>
            <person name="Brown C.T."/>
            <person name="Hug L.A."/>
            <person name="Sharon I."/>
            <person name="Castelle C.J."/>
            <person name="Probst A.J."/>
            <person name="Thomas B.C."/>
            <person name="Singh A."/>
            <person name="Wilkins M.J."/>
            <person name="Karaoz U."/>
            <person name="Brodie E.L."/>
            <person name="Williams K.H."/>
            <person name="Hubbard S.S."/>
            <person name="Banfield J.F."/>
        </authorList>
    </citation>
    <scope>NUCLEOTIDE SEQUENCE [LARGE SCALE GENOMIC DNA]</scope>
</reference>